<comment type="similarity">
    <text evidence="1">Belongs to the short-chain dehydrogenases/reductases (SDR) family.</text>
</comment>
<dbReference type="NCBIfam" id="NF005559">
    <property type="entry name" value="PRK07231.1"/>
    <property type="match status" value="1"/>
</dbReference>
<dbReference type="OrthoDB" id="517007at2"/>
<dbReference type="PANTHER" id="PTHR24321">
    <property type="entry name" value="DEHYDROGENASES, SHORT CHAIN"/>
    <property type="match status" value="1"/>
</dbReference>
<evidence type="ECO:0000256" key="1">
    <source>
        <dbReference type="ARBA" id="ARBA00006484"/>
    </source>
</evidence>
<dbReference type="FunFam" id="3.40.50.720:FF:000084">
    <property type="entry name" value="Short-chain dehydrogenase reductase"/>
    <property type="match status" value="1"/>
</dbReference>
<proteinExistence type="inferred from homology"/>
<evidence type="ECO:0000313" key="3">
    <source>
        <dbReference type="EMBL" id="ANE02842.1"/>
    </source>
</evidence>
<dbReference type="RefSeq" id="WP_066563309.1">
    <property type="nucleotide sequence ID" value="NZ_CP015622.1"/>
</dbReference>
<dbReference type="GO" id="GO:0016491">
    <property type="term" value="F:oxidoreductase activity"/>
    <property type="evidence" value="ECO:0007669"/>
    <property type="project" value="UniProtKB-KW"/>
</dbReference>
<dbReference type="InterPro" id="IPR036291">
    <property type="entry name" value="NAD(P)-bd_dom_sf"/>
</dbReference>
<gene>
    <name evidence="3" type="ORF">ccrud_00430</name>
</gene>
<organism evidence="3 4">
    <name type="scientific">Corynebacterium crudilactis</name>
    <dbReference type="NCBI Taxonomy" id="1652495"/>
    <lineage>
        <taxon>Bacteria</taxon>
        <taxon>Bacillati</taxon>
        <taxon>Actinomycetota</taxon>
        <taxon>Actinomycetes</taxon>
        <taxon>Mycobacteriales</taxon>
        <taxon>Corynebacteriaceae</taxon>
        <taxon>Corynebacterium</taxon>
    </lineage>
</organism>
<dbReference type="InterPro" id="IPR020904">
    <property type="entry name" value="Sc_DH/Rdtase_CS"/>
</dbReference>
<accession>A0A172QQ93</accession>
<name>A0A172QQ93_9CORY</name>
<keyword evidence="4" id="KW-1185">Reference proteome</keyword>
<dbReference type="PROSITE" id="PS00061">
    <property type="entry name" value="ADH_SHORT"/>
    <property type="match status" value="1"/>
</dbReference>
<dbReference type="STRING" id="1652495.ccrud_00430"/>
<evidence type="ECO:0000256" key="2">
    <source>
        <dbReference type="ARBA" id="ARBA00023002"/>
    </source>
</evidence>
<evidence type="ECO:0000313" key="4">
    <source>
        <dbReference type="Proteomes" id="UP000076929"/>
    </source>
</evidence>
<dbReference type="SUPFAM" id="SSF51735">
    <property type="entry name" value="NAD(P)-binding Rossmann-fold domains"/>
    <property type="match status" value="1"/>
</dbReference>
<dbReference type="EMBL" id="CP015622">
    <property type="protein sequence ID" value="ANE02842.1"/>
    <property type="molecule type" value="Genomic_DNA"/>
</dbReference>
<sequence>MENYVNHSPIEAQYPDLPGKTMVVTGAAQGMGRLFASQLASRGVNVVITDLSDAVLDTAAEINQELSEMVLQTENGRVIGVVADVTKKQDHEKTLSAAIEEFGGLHGWINNAGVFPEAASLDIPESQFDLAFDVNTKGTLFGSQVAAGYMKDHGGGAIVNMASVAALRIRRGRGSYNTAKAGTLQLSYSLAVELGDFNVRVNAVAPGFIDTAMTQWVHEREGALDHALGNVPLHRIGAPVEVFAAVLFLLSDSARYITGSCISVDGGSRHV</sequence>
<reference evidence="3 4" key="1">
    <citation type="submission" date="2016-05" db="EMBL/GenBank/DDBJ databases">
        <title>Complete genome sequence of Corynebacterium crudilactis, a new Corynebacterium species isolated from raw cow's milk.</title>
        <authorList>
            <person name="Christian R."/>
            <person name="Zimmermann J."/>
            <person name="Lipski A."/>
            <person name="Kalinowski J."/>
        </authorList>
    </citation>
    <scope>NUCLEOTIDE SEQUENCE [LARGE SCALE GENOMIC DNA]</scope>
    <source>
        <strain evidence="3 4">JZ16</strain>
    </source>
</reference>
<dbReference type="PRINTS" id="PR00081">
    <property type="entry name" value="GDHRDH"/>
</dbReference>
<dbReference type="PANTHER" id="PTHR24321:SF8">
    <property type="entry name" value="ESTRADIOL 17-BETA-DEHYDROGENASE 8-RELATED"/>
    <property type="match status" value="1"/>
</dbReference>
<dbReference type="PRINTS" id="PR00080">
    <property type="entry name" value="SDRFAMILY"/>
</dbReference>
<dbReference type="InterPro" id="IPR002347">
    <property type="entry name" value="SDR_fam"/>
</dbReference>
<dbReference type="CDD" id="cd05233">
    <property type="entry name" value="SDR_c"/>
    <property type="match status" value="1"/>
</dbReference>
<dbReference type="Gene3D" id="3.40.50.720">
    <property type="entry name" value="NAD(P)-binding Rossmann-like Domain"/>
    <property type="match status" value="1"/>
</dbReference>
<dbReference type="AlphaFoldDB" id="A0A172QQ93"/>
<protein>
    <submittedName>
        <fullName evidence="3">Oxidoreductase</fullName>
    </submittedName>
</protein>
<keyword evidence="2" id="KW-0560">Oxidoreductase</keyword>
<dbReference type="Proteomes" id="UP000076929">
    <property type="component" value="Chromosome"/>
</dbReference>
<dbReference type="Pfam" id="PF13561">
    <property type="entry name" value="adh_short_C2"/>
    <property type="match status" value="1"/>
</dbReference>
<dbReference type="KEGG" id="ccjz:ccrud_00430"/>